<proteinExistence type="predicted"/>
<sequence length="144" mass="15390">MEMIVKLDSLGLGIPKTGFGVNLISGSYIQVKYGPNKPFKTYGIANLPSIGGDNATIIYGTLQTKPINLNIEEFQAFSLTNMTGKHIDIEVSGTVLGSGRADLTISLIDDAGRAQTVVERKNIPVIGGQIASTKVRGRARYIAH</sequence>
<dbReference type="RefSeq" id="WP_305893071.1">
    <property type="nucleotide sequence ID" value="NZ_JAUZVZ010000007.1"/>
</dbReference>
<name>A0ABT9GXL8_9GAMM</name>
<protein>
    <submittedName>
        <fullName evidence="1">Uncharacterized protein</fullName>
    </submittedName>
</protein>
<accession>A0ABT9GXL8</accession>
<comment type="caution">
    <text evidence="1">The sequence shown here is derived from an EMBL/GenBank/DDBJ whole genome shotgun (WGS) entry which is preliminary data.</text>
</comment>
<reference evidence="1 2" key="1">
    <citation type="submission" date="2023-08" db="EMBL/GenBank/DDBJ databases">
        <authorList>
            <person name="Joshi A."/>
            <person name="Thite S."/>
        </authorList>
    </citation>
    <scope>NUCLEOTIDE SEQUENCE [LARGE SCALE GENOMIC DNA]</scope>
    <source>
        <strain evidence="1 2">AC40</strain>
    </source>
</reference>
<evidence type="ECO:0000313" key="2">
    <source>
        <dbReference type="Proteomes" id="UP001231616"/>
    </source>
</evidence>
<gene>
    <name evidence="1" type="ORF">Q3O60_06375</name>
</gene>
<organism evidence="1 2">
    <name type="scientific">Alkalimonas collagenimarina</name>
    <dbReference type="NCBI Taxonomy" id="400390"/>
    <lineage>
        <taxon>Bacteria</taxon>
        <taxon>Pseudomonadati</taxon>
        <taxon>Pseudomonadota</taxon>
        <taxon>Gammaproteobacteria</taxon>
        <taxon>Alkalimonas</taxon>
    </lineage>
</organism>
<keyword evidence="2" id="KW-1185">Reference proteome</keyword>
<evidence type="ECO:0000313" key="1">
    <source>
        <dbReference type="EMBL" id="MDP4535805.1"/>
    </source>
</evidence>
<dbReference type="Proteomes" id="UP001231616">
    <property type="component" value="Unassembled WGS sequence"/>
</dbReference>
<dbReference type="EMBL" id="JAUZVZ010000007">
    <property type="protein sequence ID" value="MDP4535805.1"/>
    <property type="molecule type" value="Genomic_DNA"/>
</dbReference>